<evidence type="ECO:0008006" key="4">
    <source>
        <dbReference type="Google" id="ProtNLM"/>
    </source>
</evidence>
<dbReference type="GeneID" id="94429595"/>
<dbReference type="RefSeq" id="XP_067921644.1">
    <property type="nucleotide sequence ID" value="XM_068066384.1"/>
</dbReference>
<dbReference type="VEuPathDB" id="ToxoDB:CSUI_006220"/>
<accession>A0A2C6KUV3</accession>
<keyword evidence="1" id="KW-0472">Membrane</keyword>
<dbReference type="EMBL" id="MIGC01003102">
    <property type="protein sequence ID" value="PHJ19952.1"/>
    <property type="molecule type" value="Genomic_DNA"/>
</dbReference>
<evidence type="ECO:0000313" key="3">
    <source>
        <dbReference type="Proteomes" id="UP000221165"/>
    </source>
</evidence>
<sequence>MKRERKKERHERIAYVPMNWSEEKERRSCTLFFFFLFFFIFLSMQWFC</sequence>
<keyword evidence="3" id="KW-1185">Reference proteome</keyword>
<evidence type="ECO:0000256" key="1">
    <source>
        <dbReference type="SAM" id="Phobius"/>
    </source>
</evidence>
<dbReference type="AlphaFoldDB" id="A0A2C6KUV3"/>
<keyword evidence="1" id="KW-1133">Transmembrane helix</keyword>
<organism evidence="2 3">
    <name type="scientific">Cystoisospora suis</name>
    <dbReference type="NCBI Taxonomy" id="483139"/>
    <lineage>
        <taxon>Eukaryota</taxon>
        <taxon>Sar</taxon>
        <taxon>Alveolata</taxon>
        <taxon>Apicomplexa</taxon>
        <taxon>Conoidasida</taxon>
        <taxon>Coccidia</taxon>
        <taxon>Eucoccidiorida</taxon>
        <taxon>Eimeriorina</taxon>
        <taxon>Sarcocystidae</taxon>
        <taxon>Cystoisospora</taxon>
    </lineage>
</organism>
<protein>
    <recommendedName>
        <fullName evidence="4">Transmembrane protein</fullName>
    </recommendedName>
</protein>
<dbReference type="Proteomes" id="UP000221165">
    <property type="component" value="Unassembled WGS sequence"/>
</dbReference>
<comment type="caution">
    <text evidence="2">The sequence shown here is derived from an EMBL/GenBank/DDBJ whole genome shotgun (WGS) entry which is preliminary data.</text>
</comment>
<feature type="transmembrane region" description="Helical" evidence="1">
    <location>
        <begin position="28"/>
        <end position="47"/>
    </location>
</feature>
<proteinExistence type="predicted"/>
<gene>
    <name evidence="2" type="ORF">CSUI_006220</name>
</gene>
<reference evidence="2 3" key="1">
    <citation type="journal article" date="2017" name="Int. J. Parasitol.">
        <title>The genome of the protozoan parasite Cystoisospora suis and a reverse vaccinology approach to identify vaccine candidates.</title>
        <authorList>
            <person name="Palmieri N."/>
            <person name="Shrestha A."/>
            <person name="Ruttkowski B."/>
            <person name="Beck T."/>
            <person name="Vogl C."/>
            <person name="Tomley F."/>
            <person name="Blake D.P."/>
            <person name="Joachim A."/>
        </authorList>
    </citation>
    <scope>NUCLEOTIDE SEQUENCE [LARGE SCALE GENOMIC DNA]</scope>
    <source>
        <strain evidence="2 3">Wien I</strain>
    </source>
</reference>
<evidence type="ECO:0000313" key="2">
    <source>
        <dbReference type="EMBL" id="PHJ19952.1"/>
    </source>
</evidence>
<name>A0A2C6KUV3_9APIC</name>
<keyword evidence="1" id="KW-0812">Transmembrane</keyword>